<dbReference type="SMART" id="SM00922">
    <property type="entry name" value="MR_MLE"/>
    <property type="match status" value="1"/>
</dbReference>
<evidence type="ECO:0000256" key="3">
    <source>
        <dbReference type="ARBA" id="ARBA00022842"/>
    </source>
</evidence>
<dbReference type="PANTHER" id="PTHR48073">
    <property type="entry name" value="O-SUCCINYLBENZOATE SYNTHASE-RELATED"/>
    <property type="match status" value="1"/>
</dbReference>
<dbReference type="InterPro" id="IPR036849">
    <property type="entry name" value="Enolase-like_C_sf"/>
</dbReference>
<dbReference type="GO" id="GO:0000287">
    <property type="term" value="F:magnesium ion binding"/>
    <property type="evidence" value="ECO:0007669"/>
    <property type="project" value="UniProtKB-UniRule"/>
</dbReference>
<evidence type="ECO:0000313" key="8">
    <source>
        <dbReference type="Proteomes" id="UP000195652"/>
    </source>
</evidence>
<evidence type="ECO:0000256" key="1">
    <source>
        <dbReference type="ARBA" id="ARBA00022428"/>
    </source>
</evidence>
<reference evidence="7 8" key="3">
    <citation type="journal article" date="2020" name="Int. J. Syst. Evol. Microbiol.">
        <title>Corynebacterium silvaticum sp. nov., a unique group of NTTB corynebacteria in wild boar and roe deer.</title>
        <authorList>
            <person name="Dangel A."/>
            <person name="Berger A."/>
            <person name="Rau J."/>
            <person name="Eisenberg T."/>
            <person name="Kampfer P."/>
            <person name="Margos G."/>
            <person name="Contzen M."/>
            <person name="Busse H.J."/>
            <person name="Konrad R."/>
            <person name="Peters M."/>
            <person name="Sting R."/>
            <person name="Sing A."/>
        </authorList>
    </citation>
    <scope>NUCLEOTIDE SEQUENCE [LARGE SCALE GENOMIC DNA]</scope>
    <source>
        <strain evidence="7 8">PO100/5</strain>
    </source>
</reference>
<dbReference type="NCBIfam" id="NF002782">
    <property type="entry name" value="PRK02901.1"/>
    <property type="match status" value="1"/>
</dbReference>
<dbReference type="EMBL" id="CP021417">
    <property type="protein sequence ID" value="ARU45464.1"/>
    <property type="molecule type" value="Genomic_DNA"/>
</dbReference>
<keyword evidence="1 5" id="KW-0474">Menaquinone biosynthesis</keyword>
<reference evidence="7 8" key="2">
    <citation type="journal article" date="2020" name="Antonie Van Leeuwenhoek">
        <title>Phylogenomic characterisation of a novel corynebacterial species pathogenic to animals.</title>
        <authorList>
            <person name="Moller J."/>
            <person name="Musella L."/>
            <person name="Melnikov V."/>
            <person name="Geissdorfer W."/>
            <person name="Burkovski A."/>
            <person name="Sangal V."/>
        </authorList>
    </citation>
    <scope>NUCLEOTIDE SEQUENCE [LARGE SCALE GENOMIC DNA]</scope>
    <source>
        <strain evidence="7 8">PO100/5</strain>
    </source>
</reference>
<keyword evidence="3 5" id="KW-0460">Magnesium</keyword>
<name>A0A7Y4P8T5_9CORY</name>
<dbReference type="UniPathway" id="UPA00079"/>
<comment type="catalytic activity">
    <reaction evidence="5">
        <text>(1R,6R)-6-hydroxy-2-succinyl-cyclohexa-2,4-diene-1-carboxylate = 2-succinylbenzoate + H2O</text>
        <dbReference type="Rhea" id="RHEA:10196"/>
        <dbReference type="ChEBI" id="CHEBI:15377"/>
        <dbReference type="ChEBI" id="CHEBI:18325"/>
        <dbReference type="ChEBI" id="CHEBI:58689"/>
        <dbReference type="EC" id="4.2.1.113"/>
    </reaction>
</comment>
<dbReference type="OrthoDB" id="3725747at2"/>
<dbReference type="SFLD" id="SFLDF00009">
    <property type="entry name" value="o-succinylbenzoate_synthase"/>
    <property type="match status" value="1"/>
</dbReference>
<keyword evidence="8" id="KW-1185">Reference proteome</keyword>
<dbReference type="InterPro" id="IPR010196">
    <property type="entry name" value="OSB_synthase_MenC1"/>
</dbReference>
<protein>
    <recommendedName>
        <fullName evidence="5">o-succinylbenzoate synthase</fullName>
        <shortName evidence="5">OSB synthase</shortName>
        <shortName evidence="5">OSBS</shortName>
        <ecNumber evidence="5">4.2.1.113</ecNumber>
    </recommendedName>
    <alternativeName>
        <fullName evidence="5">4-(2'-carboxyphenyl)-4-oxybutyric acid synthase</fullName>
    </alternativeName>
    <alternativeName>
        <fullName evidence="5">o-succinylbenzoic acid synthase</fullName>
    </alternativeName>
</protein>
<dbReference type="GO" id="GO:0009234">
    <property type="term" value="P:menaquinone biosynthetic process"/>
    <property type="evidence" value="ECO:0007669"/>
    <property type="project" value="UniProtKB-UniRule"/>
</dbReference>
<proteinExistence type="inferred from homology"/>
<sequence length="345" mass="37277">MTQAKPLSAWGATLDEIRERAHVVALPMAVPFRGVTTREALLIEGPAGWGEFAPFADYSPEESAHWLSSGLEMAYQGPPEAMRNSVEVNGTIPAVDSVRVPEVMAHFAGCRTFKVKVAEKGQSLADDVARVAAVREVMPSAIVRVDANRGWSVDQAFSAAQQLGPLDYMEQPCATVAELVELRQRLIRAGLFVRVAADESIRRAEDPYEVARAQGADVAVVKAAPLGGPRKLLEIAEFMRARGLDITVASALDTGVGMNAGLAAVAALPKHTDDEDFDVPPAAAGLATQRLFVEDITEPRQIVDGHLAVDMLAPDPDRLSELSVSGHRRDVWLQRLQDSWAFLAR</sequence>
<dbReference type="HAMAP" id="MF_00470">
    <property type="entry name" value="MenC_1"/>
    <property type="match status" value="1"/>
</dbReference>
<evidence type="ECO:0000256" key="4">
    <source>
        <dbReference type="ARBA" id="ARBA00023239"/>
    </source>
</evidence>
<keyword evidence="2 5" id="KW-0479">Metal-binding</keyword>
<evidence type="ECO:0000259" key="6">
    <source>
        <dbReference type="SMART" id="SM00922"/>
    </source>
</evidence>
<accession>A0A7Y4P8T5</accession>
<dbReference type="GeneID" id="75007044"/>
<dbReference type="EC" id="4.2.1.113" evidence="5"/>
<feature type="binding site" evidence="5">
    <location>
        <position position="146"/>
    </location>
    <ligand>
        <name>Mg(2+)</name>
        <dbReference type="ChEBI" id="CHEBI:18420"/>
    </ligand>
</feature>
<reference evidence="7 8" key="4">
    <citation type="journal article" date="2020" name="PLoS ONE">
        <title>Taxonomic classification of strain PO100/5 shows a broader geographic distribution and genetic markers of the recently described Corynebacterium silvaticum.</title>
        <authorList>
            <person name="Viana M.V.C."/>
            <person name="Profeta R."/>
            <person name="da Silva A.L."/>
            <person name="Hurtado R."/>
            <person name="Cerqueira J.C."/>
            <person name="Ribeiro B.F.S."/>
            <person name="Almeida M.O."/>
            <person name="Morais-Rodrigues F."/>
            <person name="Soares S.C."/>
            <person name="Oliveira M."/>
            <person name="Tavares L."/>
            <person name="Figueiredo H."/>
            <person name="Wattam A.R."/>
            <person name="Barh D."/>
            <person name="Ghosh P."/>
            <person name="Silva A."/>
            <person name="Azevedo V."/>
        </authorList>
    </citation>
    <scope>NUCLEOTIDE SEQUENCE [LARGE SCALE GENOMIC DNA]</scope>
    <source>
        <strain evidence="7 8">PO100/5</strain>
    </source>
</reference>
<keyword evidence="4 5" id="KW-0456">Lyase</keyword>
<reference evidence="7 8" key="1">
    <citation type="journal article" date="2014" name="BMC Vet. Res.">
        <title>First report of Corynebacterium pseudotuberculosis from caseous lymphadenitis lesions in Black Alentejano pig (Sus scrofa domesticus).</title>
        <authorList>
            <person name="Oliveira M."/>
            <person name="Barroco C."/>
            <person name="Mottola C."/>
            <person name="Santos R."/>
            <person name="Lemsaddek A."/>
            <person name="Tavares L."/>
            <person name="Semedo-Lemsaddek T."/>
        </authorList>
    </citation>
    <scope>NUCLEOTIDE SEQUENCE [LARGE SCALE GENOMIC DNA]</scope>
    <source>
        <strain evidence="7 8">PO100/5</strain>
    </source>
</reference>
<dbReference type="InterPro" id="IPR013342">
    <property type="entry name" value="Mandelate_racemase_C"/>
</dbReference>
<dbReference type="SFLD" id="SFLDG00180">
    <property type="entry name" value="muconate_cycloisomerase"/>
    <property type="match status" value="1"/>
</dbReference>
<evidence type="ECO:0000313" key="7">
    <source>
        <dbReference type="EMBL" id="ARU45464.1"/>
    </source>
</evidence>
<dbReference type="GO" id="GO:0043748">
    <property type="term" value="F:O-succinylbenzoate synthase activity"/>
    <property type="evidence" value="ECO:0007669"/>
    <property type="project" value="UniProtKB-EC"/>
</dbReference>
<dbReference type="RefSeq" id="WP_087453347.1">
    <property type="nucleotide sequence ID" value="NZ_CP021417.2"/>
</dbReference>
<dbReference type="AlphaFoldDB" id="A0A7Y4P8T5"/>
<dbReference type="Proteomes" id="UP000195652">
    <property type="component" value="Chromosome"/>
</dbReference>
<feature type="domain" description="Mandelate racemase/muconate lactonizing enzyme C-terminal" evidence="6">
    <location>
        <begin position="101"/>
        <end position="189"/>
    </location>
</feature>
<gene>
    <name evidence="5" type="primary">menC</name>
    <name evidence="7" type="ORF">CBE74_01935</name>
</gene>
<dbReference type="SFLD" id="SFLDS00001">
    <property type="entry name" value="Enolase"/>
    <property type="match status" value="1"/>
</dbReference>
<dbReference type="CDD" id="cd03320">
    <property type="entry name" value="OSBS"/>
    <property type="match status" value="1"/>
</dbReference>
<dbReference type="UniPathway" id="UPA01057">
    <property type="reaction ID" value="UER00165"/>
</dbReference>
<comment type="pathway">
    <text evidence="5">Quinol/quinone metabolism; 1,4-dihydroxy-2-naphthoate biosynthesis; 1,4-dihydroxy-2-naphthoate from chorismate: step 4/7.</text>
</comment>
<feature type="active site" description="Proton acceptor" evidence="5">
    <location>
        <position position="222"/>
    </location>
</feature>
<comment type="function">
    <text evidence="5">Converts 2-succinyl-6-hydroxy-2,4-cyclohexadiene-1-carboxylate (SHCHC) to 2-succinylbenzoate (OSB).</text>
</comment>
<evidence type="ECO:0000256" key="2">
    <source>
        <dbReference type="ARBA" id="ARBA00022723"/>
    </source>
</evidence>
<comment type="cofactor">
    <cofactor evidence="5">
        <name>a divalent metal cation</name>
        <dbReference type="ChEBI" id="CHEBI:60240"/>
    </cofactor>
</comment>
<dbReference type="PANTHER" id="PTHR48073:SF2">
    <property type="entry name" value="O-SUCCINYLBENZOATE SYNTHASE"/>
    <property type="match status" value="1"/>
</dbReference>
<dbReference type="InterPro" id="IPR029065">
    <property type="entry name" value="Enolase_C-like"/>
</dbReference>
<feature type="active site" description="Proton donor" evidence="5">
    <location>
        <position position="116"/>
    </location>
</feature>
<feature type="binding site" evidence="5">
    <location>
        <position position="170"/>
    </location>
    <ligand>
        <name>Mg(2+)</name>
        <dbReference type="ChEBI" id="CHEBI:18420"/>
    </ligand>
</feature>
<dbReference type="KEGG" id="csil:CBE74_01935"/>
<evidence type="ECO:0000256" key="5">
    <source>
        <dbReference type="HAMAP-Rule" id="MF_00470"/>
    </source>
</evidence>
<dbReference type="Pfam" id="PF18374">
    <property type="entry name" value="Enolase_like_N"/>
    <property type="match status" value="1"/>
</dbReference>
<dbReference type="Gene3D" id="3.20.20.120">
    <property type="entry name" value="Enolase-like C-terminal domain"/>
    <property type="match status" value="1"/>
</dbReference>
<dbReference type="SUPFAM" id="SSF51604">
    <property type="entry name" value="Enolase C-terminal domain-like"/>
    <property type="match status" value="1"/>
</dbReference>
<organism evidence="7 8">
    <name type="scientific">Corynebacterium silvaticum</name>
    <dbReference type="NCBI Taxonomy" id="2320431"/>
    <lineage>
        <taxon>Bacteria</taxon>
        <taxon>Bacillati</taxon>
        <taxon>Actinomycetota</taxon>
        <taxon>Actinomycetes</taxon>
        <taxon>Mycobacteriales</taxon>
        <taxon>Corynebacteriaceae</taxon>
        <taxon>Corynebacterium</taxon>
    </lineage>
</organism>
<feature type="binding site" evidence="5">
    <location>
        <position position="198"/>
    </location>
    <ligand>
        <name>Mg(2+)</name>
        <dbReference type="ChEBI" id="CHEBI:18420"/>
    </ligand>
</feature>
<dbReference type="Pfam" id="PF13378">
    <property type="entry name" value="MR_MLE_C"/>
    <property type="match status" value="1"/>
</dbReference>
<comment type="pathway">
    <text evidence="5">Quinol/quinone metabolism; menaquinone biosynthesis.</text>
</comment>
<comment type="similarity">
    <text evidence="5">Belongs to the mandelate racemase/muconate lactonizing enzyme family. MenC type 1 subfamily.</text>
</comment>